<feature type="domain" description="Peptidase S8/S53" evidence="7">
    <location>
        <begin position="189"/>
        <end position="389"/>
    </location>
</feature>
<dbReference type="SUPFAM" id="SSF54897">
    <property type="entry name" value="Protease propeptides/inhibitors"/>
    <property type="match status" value="1"/>
</dbReference>
<dbReference type="PRINTS" id="PR00723">
    <property type="entry name" value="SUBTILISIN"/>
</dbReference>
<dbReference type="PANTHER" id="PTHR43806">
    <property type="entry name" value="PEPTIDASE S8"/>
    <property type="match status" value="1"/>
</dbReference>
<accession>A0A409YLQ4</accession>
<dbReference type="InterPro" id="IPR000209">
    <property type="entry name" value="Peptidase_S8/S53_dom"/>
</dbReference>
<dbReference type="Gene3D" id="3.40.50.200">
    <property type="entry name" value="Peptidase S8/S53 domain"/>
    <property type="match status" value="1"/>
</dbReference>
<evidence type="ECO:0000256" key="3">
    <source>
        <dbReference type="ARBA" id="ARBA00022801"/>
    </source>
</evidence>
<feature type="active site" description="Charge relay system" evidence="5">
    <location>
        <position position="153"/>
    </location>
</feature>
<evidence type="ECO:0000256" key="2">
    <source>
        <dbReference type="ARBA" id="ARBA00022670"/>
    </source>
</evidence>
<dbReference type="InParanoid" id="A0A409YLQ4"/>
<sequence>MRTSFASLAVAFCAFRACFVAAVTTPLLSVERYQGKVSGRYIIQFKEGASYESSSLYQEVSSRAKGGITKLDIINGISGVFNEDTINKFRSSPDVALISEDGIMTSMATQTGAPWNLARISSKTRLTGSATVLNFTYNYDGSGGKGVDIYVVDTGKATKYILGIIVLTLQHLFGNKLSRHLEPEFGGRASWGATFGGYANVDGNGHGTHIAAIAAGSTYGVAKLANIIAVKALSDAGSGAVSDIISGINWSANNAQKTGRPGVIILSLGGSASVAMDNAVKAVIAGGIHVCVASGNSNQDASTSSPARVPEALTIAASTFADARLGTGNYGSLIDFYAPGENILSAWIGGSAPRRLTGSSVATPHVAGLVAYLIALKGNQTPAAMASTLDQLSLKGVLTGVPANTRNNLISNGYY</sequence>
<dbReference type="InterPro" id="IPR037045">
    <property type="entry name" value="S8pro/Inhibitor_I9_sf"/>
</dbReference>
<dbReference type="Pfam" id="PF00082">
    <property type="entry name" value="Peptidase_S8"/>
    <property type="match status" value="1"/>
</dbReference>
<feature type="signal peptide" evidence="6">
    <location>
        <begin position="1"/>
        <end position="22"/>
    </location>
</feature>
<feature type="active site" description="Charge relay system" evidence="5">
    <location>
        <position position="360"/>
    </location>
</feature>
<protein>
    <recommendedName>
        <fullName evidence="7">Peptidase S8/S53 domain-containing protein</fullName>
    </recommendedName>
</protein>
<comment type="caution">
    <text evidence="8">The sequence shown here is derived from an EMBL/GenBank/DDBJ whole genome shotgun (WGS) entry which is preliminary data.</text>
</comment>
<dbReference type="PROSITE" id="PS51892">
    <property type="entry name" value="SUBTILASE"/>
    <property type="match status" value="1"/>
</dbReference>
<comment type="similarity">
    <text evidence="1 5">Belongs to the peptidase S8 family.</text>
</comment>
<keyword evidence="3 5" id="KW-0378">Hydrolase</keyword>
<evidence type="ECO:0000256" key="5">
    <source>
        <dbReference type="PROSITE-ProRule" id="PRU01240"/>
    </source>
</evidence>
<evidence type="ECO:0000256" key="6">
    <source>
        <dbReference type="SAM" id="SignalP"/>
    </source>
</evidence>
<dbReference type="PANTHER" id="PTHR43806:SF11">
    <property type="entry name" value="CEREVISIN-RELATED"/>
    <property type="match status" value="1"/>
</dbReference>
<evidence type="ECO:0000256" key="1">
    <source>
        <dbReference type="ARBA" id="ARBA00011073"/>
    </source>
</evidence>
<feature type="active site" description="Charge relay system" evidence="5">
    <location>
        <position position="206"/>
    </location>
</feature>
<keyword evidence="6" id="KW-0732">Signal</keyword>
<dbReference type="STRING" id="181874.A0A409YLQ4"/>
<dbReference type="InterPro" id="IPR015500">
    <property type="entry name" value="Peptidase_S8_subtilisin-rel"/>
</dbReference>
<evidence type="ECO:0000313" key="8">
    <source>
        <dbReference type="EMBL" id="PPR03991.1"/>
    </source>
</evidence>
<keyword evidence="2 5" id="KW-0645">Protease</keyword>
<name>A0A409YLQ4_9AGAR</name>
<dbReference type="Proteomes" id="UP000284842">
    <property type="component" value="Unassembled WGS sequence"/>
</dbReference>
<dbReference type="GO" id="GO:0005615">
    <property type="term" value="C:extracellular space"/>
    <property type="evidence" value="ECO:0007669"/>
    <property type="project" value="TreeGrafter"/>
</dbReference>
<dbReference type="AlphaFoldDB" id="A0A409YLQ4"/>
<keyword evidence="4 5" id="KW-0720">Serine protease</keyword>
<evidence type="ECO:0000256" key="4">
    <source>
        <dbReference type="ARBA" id="ARBA00022825"/>
    </source>
</evidence>
<evidence type="ECO:0000259" key="7">
    <source>
        <dbReference type="Pfam" id="PF00082"/>
    </source>
</evidence>
<dbReference type="SUPFAM" id="SSF52743">
    <property type="entry name" value="Subtilisin-like"/>
    <property type="match status" value="1"/>
</dbReference>
<gene>
    <name evidence="8" type="ORF">CVT24_008310</name>
</gene>
<dbReference type="GO" id="GO:0004252">
    <property type="term" value="F:serine-type endopeptidase activity"/>
    <property type="evidence" value="ECO:0007669"/>
    <property type="project" value="UniProtKB-UniRule"/>
</dbReference>
<organism evidence="8 9">
    <name type="scientific">Panaeolus cyanescens</name>
    <dbReference type="NCBI Taxonomy" id="181874"/>
    <lineage>
        <taxon>Eukaryota</taxon>
        <taxon>Fungi</taxon>
        <taxon>Dikarya</taxon>
        <taxon>Basidiomycota</taxon>
        <taxon>Agaricomycotina</taxon>
        <taxon>Agaricomycetes</taxon>
        <taxon>Agaricomycetidae</taxon>
        <taxon>Agaricales</taxon>
        <taxon>Agaricineae</taxon>
        <taxon>Galeropsidaceae</taxon>
        <taxon>Panaeolus</taxon>
    </lineage>
</organism>
<dbReference type="InterPro" id="IPR036852">
    <property type="entry name" value="Peptidase_S8/S53_dom_sf"/>
</dbReference>
<dbReference type="EMBL" id="NHTK01001001">
    <property type="protein sequence ID" value="PPR03991.1"/>
    <property type="molecule type" value="Genomic_DNA"/>
</dbReference>
<dbReference type="CDD" id="cd04077">
    <property type="entry name" value="Peptidases_S8_PCSK9_ProteinaseK_like"/>
    <property type="match status" value="1"/>
</dbReference>
<reference evidence="8 9" key="1">
    <citation type="journal article" date="2018" name="Evol. Lett.">
        <title>Horizontal gene cluster transfer increased hallucinogenic mushroom diversity.</title>
        <authorList>
            <person name="Reynolds H.T."/>
            <person name="Vijayakumar V."/>
            <person name="Gluck-Thaler E."/>
            <person name="Korotkin H.B."/>
            <person name="Matheny P.B."/>
            <person name="Slot J.C."/>
        </authorList>
    </citation>
    <scope>NUCLEOTIDE SEQUENCE [LARGE SCALE GENOMIC DNA]</scope>
    <source>
        <strain evidence="8 9">2629</strain>
    </source>
</reference>
<dbReference type="Gene3D" id="3.30.70.80">
    <property type="entry name" value="Peptidase S8 propeptide/proteinase inhibitor I9"/>
    <property type="match status" value="1"/>
</dbReference>
<dbReference type="InterPro" id="IPR050131">
    <property type="entry name" value="Peptidase_S8_subtilisin-like"/>
</dbReference>
<dbReference type="InterPro" id="IPR034193">
    <property type="entry name" value="PCSK9_ProteinaseK-like"/>
</dbReference>
<dbReference type="GO" id="GO:0006508">
    <property type="term" value="P:proteolysis"/>
    <property type="evidence" value="ECO:0007669"/>
    <property type="project" value="UniProtKB-KW"/>
</dbReference>
<dbReference type="OrthoDB" id="19448at2759"/>
<evidence type="ECO:0000313" key="9">
    <source>
        <dbReference type="Proteomes" id="UP000284842"/>
    </source>
</evidence>
<proteinExistence type="inferred from homology"/>
<feature type="chain" id="PRO_5019462175" description="Peptidase S8/S53 domain-containing protein" evidence="6">
    <location>
        <begin position="23"/>
        <end position="415"/>
    </location>
</feature>
<keyword evidence="9" id="KW-1185">Reference proteome</keyword>